<dbReference type="InterPro" id="IPR001610">
    <property type="entry name" value="PAC"/>
</dbReference>
<comment type="caution">
    <text evidence="3">The sequence shown here is derived from an EMBL/GenBank/DDBJ whole genome shotgun (WGS) entry which is preliminary data.</text>
</comment>
<dbReference type="CDD" id="cd00077">
    <property type="entry name" value="HDc"/>
    <property type="match status" value="1"/>
</dbReference>
<dbReference type="Pfam" id="PF08447">
    <property type="entry name" value="PAS_3"/>
    <property type="match status" value="1"/>
</dbReference>
<dbReference type="Gene3D" id="1.10.3210.10">
    <property type="entry name" value="Hypothetical protein af1432"/>
    <property type="match status" value="1"/>
</dbReference>
<dbReference type="SMART" id="SM00471">
    <property type="entry name" value="HDc"/>
    <property type="match status" value="1"/>
</dbReference>
<dbReference type="InterPro" id="IPR013655">
    <property type="entry name" value="PAS_fold_3"/>
</dbReference>
<protein>
    <submittedName>
        <fullName evidence="3">HD domain-containing phosphohydrolase</fullName>
    </submittedName>
</protein>
<dbReference type="PROSITE" id="PS50113">
    <property type="entry name" value="PAC"/>
    <property type="match status" value="1"/>
</dbReference>
<feature type="domain" description="HD-GYP" evidence="2">
    <location>
        <begin position="139"/>
        <end position="330"/>
    </location>
</feature>
<dbReference type="SMART" id="SM00091">
    <property type="entry name" value="PAS"/>
    <property type="match status" value="1"/>
</dbReference>
<dbReference type="RefSeq" id="WP_380048028.1">
    <property type="nucleotide sequence ID" value="NZ_JBHSOH010000006.1"/>
</dbReference>
<sequence length="330" mass="36870">MTERSLSFLEPVGDLRSQQAYLRLLDAMPVMLWTADARGHWHHVNRHWASYTGLTGEAQGFGFEEALHPDDRAATVVRWRQSVSSGQDYAIEYRLRSREGDYRWFLIRGVQVRDEVGAGVAWVGTCTDIEAQKRAEQDTLASREAALRALALALEVRDRETSDHTGRVTALAVQLGTALGLSPEALGHLRLGASLHDLGKVAVPERILRKPGALSAQERREMQRHSAEGERLAAALEFVPAPALQLVRHHHEHWNGSGYPDQLVGEAIPYLARLFAVIDVYDALLSKRPYKAAWSREQALAELRALASRQLDPHMVETFVRLIRDGDQAG</sequence>
<dbReference type="InterPro" id="IPR037522">
    <property type="entry name" value="HD_GYP_dom"/>
</dbReference>
<gene>
    <name evidence="3" type="ORF">ACFPQ6_07780</name>
</gene>
<dbReference type="Proteomes" id="UP001595979">
    <property type="component" value="Unassembled WGS sequence"/>
</dbReference>
<dbReference type="NCBIfam" id="TIGR00229">
    <property type="entry name" value="sensory_box"/>
    <property type="match status" value="1"/>
</dbReference>
<evidence type="ECO:0000259" key="2">
    <source>
        <dbReference type="PROSITE" id="PS51832"/>
    </source>
</evidence>
<keyword evidence="4" id="KW-1185">Reference proteome</keyword>
<dbReference type="InterPro" id="IPR052020">
    <property type="entry name" value="Cyclic_di-GMP/3'3'-cGAMP_PDE"/>
</dbReference>
<dbReference type="CDD" id="cd00130">
    <property type="entry name" value="PAS"/>
    <property type="match status" value="1"/>
</dbReference>
<dbReference type="PROSITE" id="PS51832">
    <property type="entry name" value="HD_GYP"/>
    <property type="match status" value="1"/>
</dbReference>
<dbReference type="Gene3D" id="3.30.450.20">
    <property type="entry name" value="PAS domain"/>
    <property type="match status" value="1"/>
</dbReference>
<organism evidence="3 4">
    <name type="scientific">Deinococcus petrolearius</name>
    <dbReference type="NCBI Taxonomy" id="1751295"/>
    <lineage>
        <taxon>Bacteria</taxon>
        <taxon>Thermotogati</taxon>
        <taxon>Deinococcota</taxon>
        <taxon>Deinococci</taxon>
        <taxon>Deinococcales</taxon>
        <taxon>Deinococcaceae</taxon>
        <taxon>Deinococcus</taxon>
    </lineage>
</organism>
<dbReference type="InterPro" id="IPR003607">
    <property type="entry name" value="HD/PDEase_dom"/>
</dbReference>
<dbReference type="Pfam" id="PF13487">
    <property type="entry name" value="HD_5"/>
    <property type="match status" value="1"/>
</dbReference>
<dbReference type="InterPro" id="IPR035965">
    <property type="entry name" value="PAS-like_dom_sf"/>
</dbReference>
<feature type="domain" description="PAC" evidence="1">
    <location>
        <begin position="89"/>
        <end position="141"/>
    </location>
</feature>
<dbReference type="EMBL" id="JBHSOH010000006">
    <property type="protein sequence ID" value="MFC5848210.1"/>
    <property type="molecule type" value="Genomic_DNA"/>
</dbReference>
<dbReference type="PANTHER" id="PTHR45228:SF8">
    <property type="entry name" value="TWO-COMPONENT RESPONSE REGULATOR-RELATED"/>
    <property type="match status" value="1"/>
</dbReference>
<dbReference type="SUPFAM" id="SSF55785">
    <property type="entry name" value="PYP-like sensor domain (PAS domain)"/>
    <property type="match status" value="1"/>
</dbReference>
<dbReference type="SMART" id="SM00086">
    <property type="entry name" value="PAC"/>
    <property type="match status" value="1"/>
</dbReference>
<evidence type="ECO:0000313" key="4">
    <source>
        <dbReference type="Proteomes" id="UP001595979"/>
    </source>
</evidence>
<proteinExistence type="predicted"/>
<accession>A0ABW1DHY5</accession>
<name>A0ABW1DHY5_9DEIO</name>
<evidence type="ECO:0000259" key="1">
    <source>
        <dbReference type="PROSITE" id="PS50113"/>
    </source>
</evidence>
<reference evidence="4" key="1">
    <citation type="journal article" date="2019" name="Int. J. Syst. Evol. Microbiol.">
        <title>The Global Catalogue of Microorganisms (GCM) 10K type strain sequencing project: providing services to taxonomists for standard genome sequencing and annotation.</title>
        <authorList>
            <consortium name="The Broad Institute Genomics Platform"/>
            <consortium name="The Broad Institute Genome Sequencing Center for Infectious Disease"/>
            <person name="Wu L."/>
            <person name="Ma J."/>
        </authorList>
    </citation>
    <scope>NUCLEOTIDE SEQUENCE [LARGE SCALE GENOMIC DNA]</scope>
    <source>
        <strain evidence="4">CGMCC 1.15053</strain>
    </source>
</reference>
<dbReference type="PANTHER" id="PTHR45228">
    <property type="entry name" value="CYCLIC DI-GMP PHOSPHODIESTERASE TM_0186-RELATED"/>
    <property type="match status" value="1"/>
</dbReference>
<dbReference type="InterPro" id="IPR000014">
    <property type="entry name" value="PAS"/>
</dbReference>
<evidence type="ECO:0000313" key="3">
    <source>
        <dbReference type="EMBL" id="MFC5848210.1"/>
    </source>
</evidence>
<dbReference type="SUPFAM" id="SSF109604">
    <property type="entry name" value="HD-domain/PDEase-like"/>
    <property type="match status" value="1"/>
</dbReference>
<dbReference type="InterPro" id="IPR000700">
    <property type="entry name" value="PAS-assoc_C"/>
</dbReference>